<dbReference type="EMBL" id="CP035281">
    <property type="protein sequence ID" value="QAT43635.1"/>
    <property type="molecule type" value="Genomic_DNA"/>
</dbReference>
<sequence>MKVHSDTATQFRRFWGTGSIAGIKLPDFNDNYVFTSKKTEISDSEYKKKIISQAQQDFAAGRFQNESQRFNQLMKQFVSEVSPDRQGIITAGFKEVKARKINVRRSIDVLILLLEGKLDNWRTLIEH</sequence>
<name>A0A410PXN4_9FIRM</name>
<dbReference type="OrthoDB" id="2973811at2"/>
<gene>
    <name evidence="1" type="ORF">EQM06_10615</name>
</gene>
<reference evidence="1 2" key="1">
    <citation type="submission" date="2019-01" db="EMBL/GenBank/DDBJ databases">
        <title>Draft genomes of a novel of Aminipila strains.</title>
        <authorList>
            <person name="Ma S."/>
        </authorList>
    </citation>
    <scope>NUCLEOTIDE SEQUENCE [LARGE SCALE GENOMIC DNA]</scope>
    <source>
        <strain evidence="2">JN-39</strain>
    </source>
</reference>
<dbReference type="Proteomes" id="UP000287601">
    <property type="component" value="Chromosome"/>
</dbReference>
<accession>A0A410PXN4</accession>
<keyword evidence="2" id="KW-1185">Reference proteome</keyword>
<organism evidence="1 2">
    <name type="scientific">Aminipila luticellarii</name>
    <dbReference type="NCBI Taxonomy" id="2507160"/>
    <lineage>
        <taxon>Bacteria</taxon>
        <taxon>Bacillati</taxon>
        <taxon>Bacillota</taxon>
        <taxon>Clostridia</taxon>
        <taxon>Peptostreptococcales</taxon>
        <taxon>Anaerovoracaceae</taxon>
        <taxon>Aminipila</taxon>
    </lineage>
</organism>
<evidence type="ECO:0000313" key="2">
    <source>
        <dbReference type="Proteomes" id="UP000287601"/>
    </source>
</evidence>
<dbReference type="AlphaFoldDB" id="A0A410PXN4"/>
<protein>
    <submittedName>
        <fullName evidence="1">Uncharacterized protein</fullName>
    </submittedName>
</protein>
<dbReference type="RefSeq" id="WP_128746413.1">
    <property type="nucleotide sequence ID" value="NZ_CP035281.1"/>
</dbReference>
<evidence type="ECO:0000313" key="1">
    <source>
        <dbReference type="EMBL" id="QAT43635.1"/>
    </source>
</evidence>
<dbReference type="KEGG" id="amij:EQM06_10615"/>
<proteinExistence type="predicted"/>